<name>A0A9P0QLQ9_9ASCO</name>
<feature type="transmembrane region" description="Helical" evidence="1">
    <location>
        <begin position="12"/>
        <end position="31"/>
    </location>
</feature>
<feature type="transmembrane region" description="Helical" evidence="1">
    <location>
        <begin position="415"/>
        <end position="438"/>
    </location>
</feature>
<feature type="transmembrane region" description="Helical" evidence="1">
    <location>
        <begin position="384"/>
        <end position="403"/>
    </location>
</feature>
<dbReference type="Gene3D" id="1.20.1250.20">
    <property type="entry name" value="MFS general substrate transporter like domains"/>
    <property type="match status" value="2"/>
</dbReference>
<dbReference type="EMBL" id="CAKXYY010000002">
    <property type="protein sequence ID" value="CAH2350861.1"/>
    <property type="molecule type" value="Genomic_DNA"/>
</dbReference>
<accession>A0A9P0QLQ9</accession>
<dbReference type="SUPFAM" id="SSF103473">
    <property type="entry name" value="MFS general substrate transporter"/>
    <property type="match status" value="2"/>
</dbReference>
<evidence type="ECO:0000313" key="2">
    <source>
        <dbReference type="EMBL" id="CAH2350861.1"/>
    </source>
</evidence>
<proteinExistence type="predicted"/>
<dbReference type="PANTHER" id="PTHR23524">
    <property type="entry name" value="TRANSPORTER, PUTATIVE (AFU_ORTHOLOGUE AFUA_8G04850)-RELATED"/>
    <property type="match status" value="1"/>
</dbReference>
<gene>
    <name evidence="2" type="ORF">CLIB1423_02S06810</name>
</gene>
<feature type="transmembrane region" description="Helical" evidence="1">
    <location>
        <begin position="303"/>
        <end position="324"/>
    </location>
</feature>
<feature type="transmembrane region" description="Helical" evidence="1">
    <location>
        <begin position="242"/>
        <end position="262"/>
    </location>
</feature>
<feature type="transmembrane region" description="Helical" evidence="1">
    <location>
        <begin position="86"/>
        <end position="104"/>
    </location>
</feature>
<feature type="transmembrane region" description="Helical" evidence="1">
    <location>
        <begin position="345"/>
        <end position="372"/>
    </location>
</feature>
<feature type="transmembrane region" description="Helical" evidence="1">
    <location>
        <begin position="52"/>
        <end position="74"/>
    </location>
</feature>
<dbReference type="PANTHER" id="PTHR23524:SF1">
    <property type="entry name" value="MRH DOMAIN-CONTAINING PROTEIN-RELATED"/>
    <property type="match status" value="1"/>
</dbReference>
<dbReference type="Proteomes" id="UP000837801">
    <property type="component" value="Unassembled WGS sequence"/>
</dbReference>
<keyword evidence="1" id="KW-0472">Membrane</keyword>
<feature type="transmembrane region" description="Helical" evidence="1">
    <location>
        <begin position="450"/>
        <end position="473"/>
    </location>
</feature>
<feature type="transmembrane region" description="Helical" evidence="1">
    <location>
        <begin position="480"/>
        <end position="503"/>
    </location>
</feature>
<comment type="caution">
    <text evidence="2">The sequence shown here is derived from an EMBL/GenBank/DDBJ whole genome shotgun (WGS) entry which is preliminary data.</text>
</comment>
<dbReference type="InterPro" id="IPR036259">
    <property type="entry name" value="MFS_trans_sf"/>
</dbReference>
<evidence type="ECO:0000256" key="1">
    <source>
        <dbReference type="SAM" id="Phobius"/>
    </source>
</evidence>
<keyword evidence="1" id="KW-1133">Transmembrane helix</keyword>
<protein>
    <recommendedName>
        <fullName evidence="4">Major facilitator superfamily (MFS) profile domain-containing protein</fullName>
    </recommendedName>
</protein>
<evidence type="ECO:0000313" key="3">
    <source>
        <dbReference type="Proteomes" id="UP000837801"/>
    </source>
</evidence>
<dbReference type="OrthoDB" id="18110at2759"/>
<keyword evidence="3" id="KW-1185">Reference proteome</keyword>
<sequence length="508" mass="55112">MPLYFNYTLANAAAFNFSAFSCIAFVVFLSSTQPFYLSEVLGFKHKDNIGHVIGILGFIDELTSIISAPLIGALSDEISAKKACGSKITVSVGFLLIGISLICYGKFATQVFPDLILYRSLFAVGVIACMSMVTVMFTEISNSDFDLLTTLRRFRYGIRENESIRVFSGTSANIDPETLHLLGEPSSGGNDDDGSKSTGKYAAMIGISTGLGAIFSVSFFLTMPAKLQDYFTSLTMSDTIKLSYVILGLLSIVIGVILYFFLYSKEIPSSPPSVSTNYFQLLLHGLHVSQHDPRIQLSYVGSLVARSTTVLTSIFIPLLVYNFYSKTGKCSSSSSSSNHSKETCYDGYIFAAILTGVSQTIALCASPFWGLLIDNERVGKYRSLFLSGLFGFLGCFGICVHSLNVDELYDPRNWICFVMVSSIGISQIGIIMSSMSLLSSVVKDTRDSVSIGSISGVYSLFGGVGILLLTIIGGSWSDKWILGPFFLLGLFNLILIIGSGAFWKPQSN</sequence>
<organism evidence="2 3">
    <name type="scientific">[Candida] railenensis</name>
    <dbReference type="NCBI Taxonomy" id="45579"/>
    <lineage>
        <taxon>Eukaryota</taxon>
        <taxon>Fungi</taxon>
        <taxon>Dikarya</taxon>
        <taxon>Ascomycota</taxon>
        <taxon>Saccharomycotina</taxon>
        <taxon>Pichiomycetes</taxon>
        <taxon>Debaryomycetaceae</taxon>
        <taxon>Kurtzmaniella</taxon>
    </lineage>
</organism>
<feature type="transmembrane region" description="Helical" evidence="1">
    <location>
        <begin position="201"/>
        <end position="221"/>
    </location>
</feature>
<reference evidence="2" key="1">
    <citation type="submission" date="2022-03" db="EMBL/GenBank/DDBJ databases">
        <authorList>
            <person name="Legras J.-L."/>
            <person name="Devillers H."/>
            <person name="Grondin C."/>
        </authorList>
    </citation>
    <scope>NUCLEOTIDE SEQUENCE</scope>
    <source>
        <strain evidence="2">CLIB 1423</strain>
    </source>
</reference>
<keyword evidence="1" id="KW-0812">Transmembrane</keyword>
<dbReference type="AlphaFoldDB" id="A0A9P0QLQ9"/>
<feature type="transmembrane region" description="Helical" evidence="1">
    <location>
        <begin position="116"/>
        <end position="137"/>
    </location>
</feature>
<evidence type="ECO:0008006" key="4">
    <source>
        <dbReference type="Google" id="ProtNLM"/>
    </source>
</evidence>